<dbReference type="UniPathway" id="UPA00078">
    <property type="reaction ID" value="UER00160"/>
</dbReference>
<evidence type="ECO:0000256" key="13">
    <source>
        <dbReference type="HAMAP-Rule" id="MF_00834"/>
    </source>
</evidence>
<keyword evidence="5 13" id="KW-0963">Cytoplasm</keyword>
<feature type="binding site" evidence="13">
    <location>
        <begin position="334"/>
        <end position="335"/>
    </location>
    <ligand>
        <name>pyridoxal 5'-phosphate</name>
        <dbReference type="ChEBI" id="CHEBI:597326"/>
    </ligand>
</feature>
<evidence type="ECO:0000313" key="14">
    <source>
        <dbReference type="EMBL" id="RDU66729.1"/>
    </source>
</evidence>
<dbReference type="NCBIfam" id="TIGR00508">
    <property type="entry name" value="bioA"/>
    <property type="match status" value="1"/>
</dbReference>
<evidence type="ECO:0000256" key="5">
    <source>
        <dbReference type="ARBA" id="ARBA00022490"/>
    </source>
</evidence>
<feature type="binding site" evidence="13">
    <location>
        <begin position="128"/>
        <end position="129"/>
    </location>
    <ligand>
        <name>pyridoxal 5'-phosphate</name>
        <dbReference type="ChEBI" id="CHEBI:597326"/>
    </ligand>
</feature>
<evidence type="ECO:0000256" key="7">
    <source>
        <dbReference type="ARBA" id="ARBA00022679"/>
    </source>
</evidence>
<evidence type="ECO:0000256" key="11">
    <source>
        <dbReference type="ARBA" id="ARBA00048449"/>
    </source>
</evidence>
<sequence length="453" mass="51850">MTRIKNNNQFIKESILESLKQLDLEHIWHPCTQMKDHENVPLIPIKYAKGAYLYDFDDKSYIDCVSSWWVNLFGHCNDSINNAIITQLQNLEHIILAGFTHEPIIRLSKRLCDMLPQELQKCFYADNGSSAIEVALKMSFHYFFNKGEKRKFFLSLTNSYHGETFGALSVGNVDLYKKIYSPLLLQNMTTIVPSLSFAHKDTNAFLSHDYSHELESLQKILKTHGNHIIAFILEPLVQCAGNMNMYHHEFVRESCSLCKEYGIQIIFDEIAVGFGRTGSMFAFEQCGIIPDYLCLSKGISGGYMPLSVVVTTNEIYNAFYAPYNQIQKAFLHSHSYTGNALACASANAVLDIFEKENIIAKNKILSVFILKQFERLKESDKVANMRQCGMILAFDIVRTKRKRAGLFVFMEGLKKGLLLRPLGNTIYFMPPYIITEEEICFVVRNLQEILKIV</sequence>
<proteinExistence type="inferred from homology"/>
<dbReference type="Pfam" id="PF00202">
    <property type="entry name" value="Aminotran_3"/>
    <property type="match status" value="1"/>
</dbReference>
<dbReference type="GO" id="GO:0009102">
    <property type="term" value="P:biotin biosynthetic process"/>
    <property type="evidence" value="ECO:0007669"/>
    <property type="project" value="UniProtKB-UniRule"/>
</dbReference>
<keyword evidence="6 13" id="KW-0032">Aminotransferase</keyword>
<comment type="cofactor">
    <cofactor evidence="1 13">
        <name>pyridoxal 5'-phosphate</name>
        <dbReference type="ChEBI" id="CHEBI:597326"/>
    </cofactor>
</comment>
<dbReference type="EC" id="2.6.1.62" evidence="13"/>
<dbReference type="GO" id="GO:0005737">
    <property type="term" value="C:cytoplasm"/>
    <property type="evidence" value="ECO:0007669"/>
    <property type="project" value="UniProtKB-SubCell"/>
</dbReference>
<dbReference type="FunFam" id="3.40.640.10:FF:000078">
    <property type="entry name" value="Adenosylmethionine-8-amino-7-oxononanoate aminotransferase"/>
    <property type="match status" value="1"/>
</dbReference>
<evidence type="ECO:0000256" key="12">
    <source>
        <dbReference type="ARBA" id="ARBA00060970"/>
    </source>
</evidence>
<comment type="subcellular location">
    <subcellularLocation>
        <location evidence="2 13">Cytoplasm</location>
    </subcellularLocation>
</comment>
<organism evidence="14 15">
    <name type="scientific">Helicobacter didelphidarum</name>
    <dbReference type="NCBI Taxonomy" id="2040648"/>
    <lineage>
        <taxon>Bacteria</taxon>
        <taxon>Pseudomonadati</taxon>
        <taxon>Campylobacterota</taxon>
        <taxon>Epsilonproteobacteria</taxon>
        <taxon>Campylobacterales</taxon>
        <taxon>Helicobacteraceae</taxon>
        <taxon>Helicobacter</taxon>
    </lineage>
</organism>
<dbReference type="RefSeq" id="WP_115542515.1">
    <property type="nucleotide sequence ID" value="NZ_NXLQ01000003.1"/>
</dbReference>
<dbReference type="InterPro" id="IPR015421">
    <property type="entry name" value="PyrdxlP-dep_Trfase_major"/>
</dbReference>
<feature type="binding site" evidence="13">
    <location>
        <position position="68"/>
    </location>
    <ligand>
        <name>substrate</name>
    </ligand>
</feature>
<feature type="binding site" evidence="13">
    <location>
        <position position="333"/>
    </location>
    <ligand>
        <name>substrate</name>
    </ligand>
</feature>
<dbReference type="CDD" id="cd00610">
    <property type="entry name" value="OAT_like"/>
    <property type="match status" value="1"/>
</dbReference>
<keyword evidence="7 13" id="KW-0808">Transferase</keyword>
<evidence type="ECO:0000256" key="8">
    <source>
        <dbReference type="ARBA" id="ARBA00022691"/>
    </source>
</evidence>
<gene>
    <name evidence="13" type="primary">bioA</name>
    <name evidence="14" type="ORF">CQA53_02865</name>
</gene>
<dbReference type="InterPro" id="IPR005815">
    <property type="entry name" value="BioA"/>
</dbReference>
<dbReference type="PANTHER" id="PTHR42684:SF17">
    <property type="entry name" value="ADENOSYLMETHIONINE-8-AMINO-7-OXONONANOATE AMINOTRANSFERASE"/>
    <property type="match status" value="1"/>
</dbReference>
<dbReference type="Gene3D" id="3.40.640.10">
    <property type="entry name" value="Type I PLP-dependent aspartate aminotransferase-like (Major domain)"/>
    <property type="match status" value="1"/>
</dbReference>
<keyword evidence="15" id="KW-1185">Reference proteome</keyword>
<evidence type="ECO:0000313" key="15">
    <source>
        <dbReference type="Proteomes" id="UP000256379"/>
    </source>
</evidence>
<dbReference type="GO" id="GO:0030170">
    <property type="term" value="F:pyridoxal phosphate binding"/>
    <property type="evidence" value="ECO:0007669"/>
    <property type="project" value="UniProtKB-UniRule"/>
</dbReference>
<evidence type="ECO:0000256" key="2">
    <source>
        <dbReference type="ARBA" id="ARBA00004496"/>
    </source>
</evidence>
<dbReference type="InterPro" id="IPR015424">
    <property type="entry name" value="PyrdxlP-dep_Trfase"/>
</dbReference>
<dbReference type="Proteomes" id="UP000256379">
    <property type="component" value="Unassembled WGS sequence"/>
</dbReference>
<dbReference type="PANTHER" id="PTHR42684">
    <property type="entry name" value="ADENOSYLMETHIONINE-8-AMINO-7-OXONONANOATE AMINOTRANSFERASE"/>
    <property type="match status" value="1"/>
</dbReference>
<dbReference type="OrthoDB" id="9801834at2"/>
<feature type="modified residue" description="N6-(pyridoxal phosphate)lysine" evidence="13">
    <location>
        <position position="297"/>
    </location>
</feature>
<dbReference type="AlphaFoldDB" id="A0A3D8INA1"/>
<evidence type="ECO:0000256" key="4">
    <source>
        <dbReference type="ARBA" id="ARBA00011738"/>
    </source>
</evidence>
<evidence type="ECO:0000256" key="9">
    <source>
        <dbReference type="ARBA" id="ARBA00022756"/>
    </source>
</evidence>
<reference evidence="14 15" key="1">
    <citation type="submission" date="2018-04" db="EMBL/GenBank/DDBJ databases">
        <title>Novel Campyloabacter and Helicobacter Species and Strains.</title>
        <authorList>
            <person name="Mannion A.J."/>
            <person name="Shen Z."/>
            <person name="Fox J.G."/>
        </authorList>
    </citation>
    <scope>NUCLEOTIDE SEQUENCE [LARGE SCALE GENOMIC DNA]</scope>
    <source>
        <strain evidence="14 15">MIT 17-337</strain>
    </source>
</reference>
<dbReference type="InterPro" id="IPR005814">
    <property type="entry name" value="Aminotrans_3"/>
</dbReference>
<feature type="binding site" evidence="13">
    <location>
        <position position="297"/>
    </location>
    <ligand>
        <name>substrate</name>
    </ligand>
</feature>
<comment type="pathway">
    <text evidence="3 13">Cofactor biosynthesis; biotin biosynthesis; 7,8-diaminononanoate from 8-amino-7-oxononanoate (SAM route): step 1/1.</text>
</comment>
<feature type="binding site" evidence="13">
    <location>
        <position position="420"/>
    </location>
    <ligand>
        <name>substrate</name>
    </ligand>
</feature>
<accession>A0A3D8INA1</accession>
<keyword evidence="8 13" id="KW-0949">S-adenosyl-L-methionine</keyword>
<protein>
    <recommendedName>
        <fullName evidence="13">Adenosylmethionine-8-amino-7-oxononanoate aminotransferase</fullName>
        <ecNumber evidence="13">2.6.1.62</ecNumber>
    </recommendedName>
    <alternativeName>
        <fullName evidence="13">7,8-diamino-pelargonic acid aminotransferase</fullName>
        <shortName evidence="13">DAPA AT</shortName>
        <shortName evidence="13">DAPA aminotransferase</shortName>
    </alternativeName>
    <alternativeName>
        <fullName evidence="13">7,8-diaminononanoate synthase</fullName>
        <shortName evidence="13">DANS</shortName>
    </alternativeName>
    <alternativeName>
        <fullName evidence="13">Diaminopelargonic acid synthase</fullName>
    </alternativeName>
</protein>
<keyword evidence="9 13" id="KW-0093">Biotin biosynthesis</keyword>
<feature type="binding site" evidence="13">
    <location>
        <position position="160"/>
    </location>
    <ligand>
        <name>substrate</name>
    </ligand>
</feature>
<dbReference type="PIRSF" id="PIRSF000521">
    <property type="entry name" value="Transaminase_4ab_Lys_Orn"/>
    <property type="match status" value="1"/>
</dbReference>
<comment type="caution">
    <text evidence="14">The sequence shown here is derived from an EMBL/GenBank/DDBJ whole genome shotgun (WGS) entry which is preliminary data.</text>
</comment>
<dbReference type="EMBL" id="NXLQ01000003">
    <property type="protein sequence ID" value="RDU66729.1"/>
    <property type="molecule type" value="Genomic_DNA"/>
</dbReference>
<dbReference type="Gene3D" id="3.90.1150.10">
    <property type="entry name" value="Aspartate Aminotransferase, domain 1"/>
    <property type="match status" value="1"/>
</dbReference>
<evidence type="ECO:0000256" key="1">
    <source>
        <dbReference type="ARBA" id="ARBA00001933"/>
    </source>
</evidence>
<comment type="similarity">
    <text evidence="12 13">Belongs to the class-III pyridoxal-phosphate-dependent aminotransferase family. BioA subfamily.</text>
</comment>
<dbReference type="InterPro" id="IPR015422">
    <property type="entry name" value="PyrdxlP-dep_Trfase_small"/>
</dbReference>
<feature type="binding site" evidence="13">
    <location>
        <position position="268"/>
    </location>
    <ligand>
        <name>pyridoxal 5'-phosphate</name>
        <dbReference type="ChEBI" id="CHEBI:597326"/>
    </ligand>
</feature>
<dbReference type="SUPFAM" id="SSF53383">
    <property type="entry name" value="PLP-dependent transferases"/>
    <property type="match status" value="1"/>
</dbReference>
<name>A0A3D8INA1_9HELI</name>
<keyword evidence="10 13" id="KW-0663">Pyridoxal phosphate</keyword>
<evidence type="ECO:0000256" key="10">
    <source>
        <dbReference type="ARBA" id="ARBA00022898"/>
    </source>
</evidence>
<comment type="function">
    <text evidence="13">Catalyzes the transfer of the alpha-amino group from S-adenosyl-L-methionine (SAM) to 7-keto-8-aminopelargonic acid (KAPA) to form 7,8-diaminopelargonic acid (DAPA). It is the only aminotransferase known to utilize SAM as an amino donor.</text>
</comment>
<comment type="subunit">
    <text evidence="4 13">Homodimer.</text>
</comment>
<dbReference type="GO" id="GO:0004015">
    <property type="term" value="F:adenosylmethionine-8-amino-7-oxononanoate transaminase activity"/>
    <property type="evidence" value="ECO:0007669"/>
    <property type="project" value="UniProtKB-UniRule"/>
</dbReference>
<feature type="site" description="Participates in the substrate recognition with KAPA and in a stacking interaction with the adenine ring of SAM" evidence="13">
    <location>
        <position position="31"/>
    </location>
</feature>
<comment type="catalytic activity">
    <reaction evidence="11 13">
        <text>(8S)-8-amino-7-oxononanoate + S-adenosyl-L-methionine = S-adenosyl-4-methylsulfanyl-2-oxobutanoate + (7R,8S)-7,8-diammoniononanoate</text>
        <dbReference type="Rhea" id="RHEA:16861"/>
        <dbReference type="ChEBI" id="CHEBI:16490"/>
        <dbReference type="ChEBI" id="CHEBI:59789"/>
        <dbReference type="ChEBI" id="CHEBI:149468"/>
        <dbReference type="ChEBI" id="CHEBI:149469"/>
        <dbReference type="EC" id="2.6.1.62"/>
    </reaction>
</comment>
<dbReference type="HAMAP" id="MF_00834">
    <property type="entry name" value="BioA"/>
    <property type="match status" value="1"/>
</dbReference>
<dbReference type="NCBIfam" id="NF004624">
    <property type="entry name" value="PRK05964.1"/>
    <property type="match status" value="1"/>
</dbReference>
<evidence type="ECO:0000256" key="3">
    <source>
        <dbReference type="ARBA" id="ARBA00005063"/>
    </source>
</evidence>
<evidence type="ECO:0000256" key="6">
    <source>
        <dbReference type="ARBA" id="ARBA00022576"/>
    </source>
</evidence>